<dbReference type="AlphaFoldDB" id="A0A288Q6I4"/>
<comment type="similarity">
    <text evidence="1">Belongs to the glycosyltransferase 2 family.</text>
</comment>
<comment type="caution">
    <text evidence="4">The sequence shown here is derived from an EMBL/GenBank/DDBJ whole genome shotgun (WGS) entry which is preliminary data.</text>
</comment>
<evidence type="ECO:0000256" key="3">
    <source>
        <dbReference type="ARBA" id="ARBA00022679"/>
    </source>
</evidence>
<dbReference type="Pfam" id="PF00535">
    <property type="entry name" value="Glycos_transf_2"/>
    <property type="match status" value="1"/>
</dbReference>
<evidence type="ECO:0000256" key="2">
    <source>
        <dbReference type="ARBA" id="ARBA00022676"/>
    </source>
</evidence>
<reference evidence="4 5" key="1">
    <citation type="submission" date="2018-07" db="EMBL/GenBank/DDBJ databases">
        <title>Genomic Encyclopedia of Type Strains, Phase III (KMG-III): the genomes of soil and plant-associated and newly described type strains.</title>
        <authorList>
            <person name="Whitman W."/>
        </authorList>
    </citation>
    <scope>NUCLEOTIDE SEQUENCE [LARGE SCALE GENOMIC DNA]</scope>
    <source>
        <strain evidence="4 5">CECT 7031</strain>
    </source>
</reference>
<keyword evidence="5" id="KW-1185">Reference proteome</keyword>
<accession>A0A288Q6I4</accession>
<dbReference type="GeneID" id="94546169"/>
<sequence length="444" mass="51287">MNDLFFSNGAFLSNFSHNVITVAFLILCLYPVIGALFWFFGSLSYKLLKKNKKEKHFRMLTPEEQPLITIMIPAHNEEAMIAETIEYLATQLNYDNYEILVINDGSKDNTLQILKTLQLKYQKLRVLNIQKNQGKAHGFNLGIFFAKGEYILSNDADTIPEKDALMKYMNYFIDETDVNTAAVTANMDVQNRTTILGKSQTVEFSSIVGVIKRSQTAVNDSMYAYSGANTMYKKEFLINVAGFRQDRSTEDISIAWDHLMFGIVPRFAPDIIFHMNVPETLPQLYKQRQRWAQGGTEVWLTNFRMFIRHPIKYRYVFSMFVDTTFSIVWSFFFFISSFIFIALMLYFLATGNMERVWHGFVMSFIFVTFELIAGTLQLLAALILDSRGAKMRYFIFAPLYMLFFWMVNPLTIITTFIPALKAFLGKNTSSGAWVSPIRKSLKKE</sequence>
<dbReference type="SUPFAM" id="SSF53448">
    <property type="entry name" value="Nucleotide-diphospho-sugar transferases"/>
    <property type="match status" value="1"/>
</dbReference>
<evidence type="ECO:0000313" key="4">
    <source>
        <dbReference type="EMBL" id="RDL12170.1"/>
    </source>
</evidence>
<name>A0A288Q6I4_9LACO</name>
<organism evidence="4 5">
    <name type="scientific">Weissella soli</name>
    <dbReference type="NCBI Taxonomy" id="155866"/>
    <lineage>
        <taxon>Bacteria</taxon>
        <taxon>Bacillati</taxon>
        <taxon>Bacillota</taxon>
        <taxon>Bacilli</taxon>
        <taxon>Lactobacillales</taxon>
        <taxon>Lactobacillaceae</taxon>
        <taxon>Weissella</taxon>
    </lineage>
</organism>
<keyword evidence="3" id="KW-0808">Transferase</keyword>
<dbReference type="InterPro" id="IPR029044">
    <property type="entry name" value="Nucleotide-diphossugar_trans"/>
</dbReference>
<dbReference type="RefSeq" id="WP_070230222.1">
    <property type="nucleotide sequence ID" value="NZ_BJYO01000002.1"/>
</dbReference>
<protein>
    <submittedName>
        <fullName evidence="4">Poly-beta-1,6 N-acetyl-D-glucosamine synthase</fullName>
    </submittedName>
</protein>
<proteinExistence type="inferred from homology"/>
<dbReference type="PANTHER" id="PTHR43630:SF1">
    <property type="entry name" value="POLY-BETA-1,6-N-ACETYL-D-GLUCOSAMINE SYNTHASE"/>
    <property type="match status" value="1"/>
</dbReference>
<dbReference type="Proteomes" id="UP000254912">
    <property type="component" value="Unassembled WGS sequence"/>
</dbReference>
<keyword evidence="2" id="KW-0328">Glycosyltransferase</keyword>
<dbReference type="GO" id="GO:0016757">
    <property type="term" value="F:glycosyltransferase activity"/>
    <property type="evidence" value="ECO:0007669"/>
    <property type="project" value="UniProtKB-KW"/>
</dbReference>
<dbReference type="Gene3D" id="3.90.550.10">
    <property type="entry name" value="Spore Coat Polysaccharide Biosynthesis Protein SpsA, Chain A"/>
    <property type="match status" value="1"/>
</dbReference>
<dbReference type="CDD" id="cd06423">
    <property type="entry name" value="CESA_like"/>
    <property type="match status" value="1"/>
</dbReference>
<dbReference type="KEGG" id="wso:WSWS_00976"/>
<dbReference type="EMBL" id="QRAS01000001">
    <property type="protein sequence ID" value="RDL12170.1"/>
    <property type="molecule type" value="Genomic_DNA"/>
</dbReference>
<evidence type="ECO:0000313" key="5">
    <source>
        <dbReference type="Proteomes" id="UP000254912"/>
    </source>
</evidence>
<dbReference type="PANTHER" id="PTHR43630">
    <property type="entry name" value="POLY-BETA-1,6-N-ACETYL-D-GLUCOSAMINE SYNTHASE"/>
    <property type="match status" value="1"/>
</dbReference>
<gene>
    <name evidence="4" type="ORF">DFP99_0605</name>
</gene>
<evidence type="ECO:0000256" key="1">
    <source>
        <dbReference type="ARBA" id="ARBA00006739"/>
    </source>
</evidence>
<dbReference type="InterPro" id="IPR001173">
    <property type="entry name" value="Glyco_trans_2-like"/>
</dbReference>